<dbReference type="PANTHER" id="PTHR30328:SF54">
    <property type="entry name" value="HTH-TYPE TRANSCRIPTIONAL REPRESSOR SCO4008"/>
    <property type="match status" value="1"/>
</dbReference>
<name>A0A090RWS7_9VIBR</name>
<dbReference type="InterPro" id="IPR036271">
    <property type="entry name" value="Tet_transcr_reg_TetR-rel_C_sf"/>
</dbReference>
<comment type="caution">
    <text evidence="4">The sequence shown here is derived from an EMBL/GenBank/DDBJ whole genome shotgun (WGS) entry which is preliminary data.</text>
</comment>
<feature type="DNA-binding region" description="H-T-H motif" evidence="2">
    <location>
        <begin position="29"/>
        <end position="48"/>
    </location>
</feature>
<protein>
    <submittedName>
        <fullName evidence="4">Transcriptional regulator TetR family</fullName>
    </submittedName>
</protein>
<dbReference type="GO" id="GO:0045892">
    <property type="term" value="P:negative regulation of DNA-templated transcription"/>
    <property type="evidence" value="ECO:0007669"/>
    <property type="project" value="InterPro"/>
</dbReference>
<organism evidence="4 5">
    <name type="scientific">Vibrio maritimus</name>
    <dbReference type="NCBI Taxonomy" id="990268"/>
    <lineage>
        <taxon>Bacteria</taxon>
        <taxon>Pseudomonadati</taxon>
        <taxon>Pseudomonadota</taxon>
        <taxon>Gammaproteobacteria</taxon>
        <taxon>Vibrionales</taxon>
        <taxon>Vibrionaceae</taxon>
        <taxon>Vibrio</taxon>
    </lineage>
</organism>
<evidence type="ECO:0000313" key="4">
    <source>
        <dbReference type="EMBL" id="GAL18978.1"/>
    </source>
</evidence>
<dbReference type="AlphaFoldDB" id="A0A090RWS7"/>
<dbReference type="Pfam" id="PF00440">
    <property type="entry name" value="TetR_N"/>
    <property type="match status" value="1"/>
</dbReference>
<reference evidence="4 5" key="2">
    <citation type="submission" date="2014-09" db="EMBL/GenBank/DDBJ databases">
        <authorList>
            <consortium name="NBRP consortium"/>
            <person name="Sawabe T."/>
            <person name="Meirelles P."/>
            <person name="Nakanishi M."/>
            <person name="Sayaka M."/>
            <person name="Hattori M."/>
            <person name="Ohkuma M."/>
        </authorList>
    </citation>
    <scope>NUCLEOTIDE SEQUENCE [LARGE SCALE GENOMIC DNA]</scope>
    <source>
        <strain evidence="5">JCM19235</strain>
    </source>
</reference>
<keyword evidence="5" id="KW-1185">Reference proteome</keyword>
<sequence length="204" mass="23111">MSRIRRKNQDLIIEVASEQFATHGYAATKMVDIAKAAEIPKPNVFYYFSSKDKLYYAVLETVTQPLLEASLPIEELDDPVEALTQYIRTKLMISRDHPHASRVFASEVMSGAKVLPEGIRTKLFQQSQLILEKFANWAEQGLMDDVPPHHLMFAIWSATQTYADFSWQICSVMDKPELTDSDFDEAAAFLTKMVIQGCGVKSRV</sequence>
<dbReference type="Proteomes" id="UP000029228">
    <property type="component" value="Unassembled WGS sequence"/>
</dbReference>
<dbReference type="PANTHER" id="PTHR30328">
    <property type="entry name" value="TRANSCRIPTIONAL REPRESSOR"/>
    <property type="match status" value="1"/>
</dbReference>
<dbReference type="SUPFAM" id="SSF46689">
    <property type="entry name" value="Homeodomain-like"/>
    <property type="match status" value="1"/>
</dbReference>
<dbReference type="GO" id="GO:0003677">
    <property type="term" value="F:DNA binding"/>
    <property type="evidence" value="ECO:0007669"/>
    <property type="project" value="UniProtKB-UniRule"/>
</dbReference>
<dbReference type="Gene3D" id="1.10.10.60">
    <property type="entry name" value="Homeodomain-like"/>
    <property type="match status" value="1"/>
</dbReference>
<evidence type="ECO:0000313" key="5">
    <source>
        <dbReference type="Proteomes" id="UP000029228"/>
    </source>
</evidence>
<feature type="domain" description="HTH tetR-type" evidence="3">
    <location>
        <begin position="6"/>
        <end position="66"/>
    </location>
</feature>
<proteinExistence type="predicted"/>
<dbReference type="InterPro" id="IPR001647">
    <property type="entry name" value="HTH_TetR"/>
</dbReference>
<accession>A0A090RWS7</accession>
<dbReference type="SUPFAM" id="SSF48498">
    <property type="entry name" value="Tetracyclin repressor-like, C-terminal domain"/>
    <property type="match status" value="1"/>
</dbReference>
<evidence type="ECO:0000256" key="1">
    <source>
        <dbReference type="ARBA" id="ARBA00023125"/>
    </source>
</evidence>
<dbReference type="InterPro" id="IPR050109">
    <property type="entry name" value="HTH-type_TetR-like_transc_reg"/>
</dbReference>
<dbReference type="Gene3D" id="1.10.357.10">
    <property type="entry name" value="Tetracycline Repressor, domain 2"/>
    <property type="match status" value="1"/>
</dbReference>
<dbReference type="OrthoDB" id="6860332at2"/>
<dbReference type="PRINTS" id="PR00455">
    <property type="entry name" value="HTHTETR"/>
</dbReference>
<gene>
    <name evidence="4" type="ORF">JCM19235_2401</name>
</gene>
<dbReference type="InterPro" id="IPR013573">
    <property type="entry name" value="Tscrpt_reg_YcdC_C"/>
</dbReference>
<dbReference type="Pfam" id="PF08362">
    <property type="entry name" value="TetR_C_3"/>
    <property type="match status" value="1"/>
</dbReference>
<reference evidence="4 5" key="1">
    <citation type="submission" date="2014-09" db="EMBL/GenBank/DDBJ databases">
        <title>Vibrio maritimus JCM 19235. (C45) whole genome shotgun sequence.</title>
        <authorList>
            <person name="Sawabe T."/>
            <person name="Meirelles P."/>
            <person name="Nakanishi M."/>
            <person name="Sayaka M."/>
            <person name="Hattori M."/>
            <person name="Ohkuma M."/>
        </authorList>
    </citation>
    <scope>NUCLEOTIDE SEQUENCE [LARGE SCALE GENOMIC DNA]</scope>
    <source>
        <strain evidence="5">JCM19235</strain>
    </source>
</reference>
<dbReference type="InterPro" id="IPR009057">
    <property type="entry name" value="Homeodomain-like_sf"/>
</dbReference>
<evidence type="ECO:0000256" key="2">
    <source>
        <dbReference type="PROSITE-ProRule" id="PRU00335"/>
    </source>
</evidence>
<evidence type="ECO:0000259" key="3">
    <source>
        <dbReference type="PROSITE" id="PS50977"/>
    </source>
</evidence>
<keyword evidence="1 2" id="KW-0238">DNA-binding</keyword>
<dbReference type="PROSITE" id="PS50977">
    <property type="entry name" value="HTH_TETR_2"/>
    <property type="match status" value="1"/>
</dbReference>
<dbReference type="EMBL" id="BBMR01000003">
    <property type="protein sequence ID" value="GAL18978.1"/>
    <property type="molecule type" value="Genomic_DNA"/>
</dbReference>
<dbReference type="STRING" id="990268.JCM19235_2401"/>